<dbReference type="EMBL" id="JAVXUO010002211">
    <property type="protein sequence ID" value="KAK2975297.1"/>
    <property type="molecule type" value="Genomic_DNA"/>
</dbReference>
<dbReference type="Proteomes" id="UP001187471">
    <property type="component" value="Unassembled WGS sequence"/>
</dbReference>
<proteinExistence type="predicted"/>
<dbReference type="AlphaFoldDB" id="A0AA88QUT7"/>
<dbReference type="Pfam" id="PF14223">
    <property type="entry name" value="Retrotran_gag_2"/>
    <property type="match status" value="1"/>
</dbReference>
<keyword evidence="2" id="KW-1185">Reference proteome</keyword>
<protein>
    <submittedName>
        <fullName evidence="1">Uncharacterized protein</fullName>
    </submittedName>
</protein>
<name>A0AA88QUT7_9ASTE</name>
<dbReference type="PANTHER" id="PTHR34676:SF8">
    <property type="entry name" value="TRANSMEMBRANE PROTEIN"/>
    <property type="match status" value="1"/>
</dbReference>
<sequence>MRCHFKQDAYVWHVVEHGSVILMKDGPRRSKIPKGILEMNPQEANLFFMENKAKNIISCGLDINEYNQVLTYEMTQETWRLLEVSYEGRNQVKETKITMLVQRFEAFKMRENESLKSSSTKENKEKRFKPRKALLTWDDSHESDKEVSENDEVAQLSFLAKDDHSSK</sequence>
<organism evidence="1 2">
    <name type="scientific">Escallonia rubra</name>
    <dbReference type="NCBI Taxonomy" id="112253"/>
    <lineage>
        <taxon>Eukaryota</taxon>
        <taxon>Viridiplantae</taxon>
        <taxon>Streptophyta</taxon>
        <taxon>Embryophyta</taxon>
        <taxon>Tracheophyta</taxon>
        <taxon>Spermatophyta</taxon>
        <taxon>Magnoliopsida</taxon>
        <taxon>eudicotyledons</taxon>
        <taxon>Gunneridae</taxon>
        <taxon>Pentapetalae</taxon>
        <taxon>asterids</taxon>
        <taxon>campanulids</taxon>
        <taxon>Escalloniales</taxon>
        <taxon>Escalloniaceae</taxon>
        <taxon>Escallonia</taxon>
    </lineage>
</organism>
<evidence type="ECO:0000313" key="2">
    <source>
        <dbReference type="Proteomes" id="UP001187471"/>
    </source>
</evidence>
<feature type="non-terminal residue" evidence="1">
    <location>
        <position position="167"/>
    </location>
</feature>
<evidence type="ECO:0000313" key="1">
    <source>
        <dbReference type="EMBL" id="KAK2975297.1"/>
    </source>
</evidence>
<accession>A0AA88QUT7</accession>
<reference evidence="1" key="1">
    <citation type="submission" date="2022-12" db="EMBL/GenBank/DDBJ databases">
        <title>Draft genome assemblies for two species of Escallonia (Escalloniales).</title>
        <authorList>
            <person name="Chanderbali A."/>
            <person name="Dervinis C."/>
            <person name="Anghel I."/>
            <person name="Soltis D."/>
            <person name="Soltis P."/>
            <person name="Zapata F."/>
        </authorList>
    </citation>
    <scope>NUCLEOTIDE SEQUENCE</scope>
    <source>
        <strain evidence="1">UCBG92.1500</strain>
        <tissue evidence="1">Leaf</tissue>
    </source>
</reference>
<comment type="caution">
    <text evidence="1">The sequence shown here is derived from an EMBL/GenBank/DDBJ whole genome shotgun (WGS) entry which is preliminary data.</text>
</comment>
<gene>
    <name evidence="1" type="ORF">RJ640_026805</name>
</gene>
<dbReference type="PANTHER" id="PTHR34676">
    <property type="entry name" value="DUF4219 DOMAIN-CONTAINING PROTEIN-RELATED"/>
    <property type="match status" value="1"/>
</dbReference>